<name>A0A6G9XY48_NOCBR</name>
<organism evidence="2 3">
    <name type="scientific">Nocardia brasiliensis</name>
    <dbReference type="NCBI Taxonomy" id="37326"/>
    <lineage>
        <taxon>Bacteria</taxon>
        <taxon>Bacillati</taxon>
        <taxon>Actinomycetota</taxon>
        <taxon>Actinomycetes</taxon>
        <taxon>Mycobacteriales</taxon>
        <taxon>Nocardiaceae</taxon>
        <taxon>Nocardia</taxon>
    </lineage>
</organism>
<dbReference type="GO" id="GO:0016020">
    <property type="term" value="C:membrane"/>
    <property type="evidence" value="ECO:0007669"/>
    <property type="project" value="UniProtKB-SubCell"/>
</dbReference>
<feature type="domain" description="Inositolphosphotransferase Aur1/Ipt1" evidence="1">
    <location>
        <begin position="19"/>
        <end position="76"/>
    </location>
</feature>
<dbReference type="Proteomes" id="UP000501705">
    <property type="component" value="Chromosome"/>
</dbReference>
<proteinExistence type="predicted"/>
<dbReference type="InterPro" id="IPR026841">
    <property type="entry name" value="Aur1/Ipt1"/>
</dbReference>
<dbReference type="EMBL" id="CP046171">
    <property type="protein sequence ID" value="QIS05859.1"/>
    <property type="molecule type" value="Genomic_DNA"/>
</dbReference>
<dbReference type="Pfam" id="PF14378">
    <property type="entry name" value="PAP2_3"/>
    <property type="match status" value="1"/>
</dbReference>
<evidence type="ECO:0000313" key="3">
    <source>
        <dbReference type="Proteomes" id="UP000501705"/>
    </source>
</evidence>
<evidence type="ECO:0000259" key="1">
    <source>
        <dbReference type="Pfam" id="PF14378"/>
    </source>
</evidence>
<gene>
    <name evidence="2" type="ORF">F5X71_29310</name>
</gene>
<dbReference type="AlphaFoldDB" id="A0A6G9XY48"/>
<reference evidence="2 3" key="1">
    <citation type="journal article" date="2019" name="ACS Chem. Biol.">
        <title>Identification and Mobilization of a Cryptic Antibiotic Biosynthesis Gene Locus from a Human-Pathogenic Nocardia Isolate.</title>
        <authorList>
            <person name="Herisse M."/>
            <person name="Ishida K."/>
            <person name="Porter J.L."/>
            <person name="Howden B."/>
            <person name="Hertweck C."/>
            <person name="Stinear T.P."/>
            <person name="Pidot S.J."/>
        </authorList>
    </citation>
    <scope>NUCLEOTIDE SEQUENCE [LARGE SCALE GENOMIC DNA]</scope>
    <source>
        <strain evidence="2 3">AUSMDU00024985</strain>
    </source>
</reference>
<accession>A0A6G9XY48</accession>
<protein>
    <recommendedName>
        <fullName evidence="1">Inositolphosphotransferase Aur1/Ipt1 domain-containing protein</fullName>
    </recommendedName>
</protein>
<evidence type="ECO:0000313" key="2">
    <source>
        <dbReference type="EMBL" id="QIS05859.1"/>
    </source>
</evidence>
<sequence length="104" mass="10888">MCLRPGRIRWPVRSVRRDPSLHVGRVLLPAATSVAAGRMRQLALAHPALTTVVVVGTGNRYWLDVLVAVGLLVLAALPRPALVPAAATARVGIGPVSGKPVMTS</sequence>